<feature type="domain" description="Glycosyltransferase 2-like" evidence="1">
    <location>
        <begin position="7"/>
        <end position="144"/>
    </location>
</feature>
<dbReference type="Pfam" id="PF00535">
    <property type="entry name" value="Glycos_transf_2"/>
    <property type="match status" value="1"/>
</dbReference>
<dbReference type="PANTHER" id="PTHR22916:SF3">
    <property type="entry name" value="UDP-GLCNAC:BETAGAL BETA-1,3-N-ACETYLGLUCOSAMINYLTRANSFERASE-LIKE PROTEIN 1"/>
    <property type="match status" value="1"/>
</dbReference>
<dbReference type="EMBL" id="JBHUON010000009">
    <property type="protein sequence ID" value="MFD2864948.1"/>
    <property type="molecule type" value="Genomic_DNA"/>
</dbReference>
<dbReference type="CDD" id="cd00761">
    <property type="entry name" value="Glyco_tranf_GTA_type"/>
    <property type="match status" value="1"/>
</dbReference>
<dbReference type="SUPFAM" id="SSF53448">
    <property type="entry name" value="Nucleotide-diphospho-sugar transferases"/>
    <property type="match status" value="1"/>
</dbReference>
<accession>A0ABW5XQG7</accession>
<gene>
    <name evidence="2" type="ORF">ACFSYC_09655</name>
</gene>
<comment type="caution">
    <text evidence="2">The sequence shown here is derived from an EMBL/GenBank/DDBJ whole genome shotgun (WGS) entry which is preliminary data.</text>
</comment>
<reference evidence="3" key="1">
    <citation type="journal article" date="2019" name="Int. J. Syst. Evol. Microbiol.">
        <title>The Global Catalogue of Microorganisms (GCM) 10K type strain sequencing project: providing services to taxonomists for standard genome sequencing and annotation.</title>
        <authorList>
            <consortium name="The Broad Institute Genomics Platform"/>
            <consortium name="The Broad Institute Genome Sequencing Center for Infectious Disease"/>
            <person name="Wu L."/>
            <person name="Ma J."/>
        </authorList>
    </citation>
    <scope>NUCLEOTIDE SEQUENCE [LARGE SCALE GENOMIC DNA]</scope>
    <source>
        <strain evidence="3">KCTC 52232</strain>
    </source>
</reference>
<organism evidence="2 3">
    <name type="scientific">Mucilaginibacter antarcticus</name>
    <dbReference type="NCBI Taxonomy" id="1855725"/>
    <lineage>
        <taxon>Bacteria</taxon>
        <taxon>Pseudomonadati</taxon>
        <taxon>Bacteroidota</taxon>
        <taxon>Sphingobacteriia</taxon>
        <taxon>Sphingobacteriales</taxon>
        <taxon>Sphingobacteriaceae</taxon>
        <taxon>Mucilaginibacter</taxon>
    </lineage>
</organism>
<evidence type="ECO:0000313" key="3">
    <source>
        <dbReference type="Proteomes" id="UP001597601"/>
    </source>
</evidence>
<name>A0ABW5XQG7_9SPHI</name>
<evidence type="ECO:0000313" key="2">
    <source>
        <dbReference type="EMBL" id="MFD2864948.1"/>
    </source>
</evidence>
<dbReference type="Gene3D" id="3.90.550.10">
    <property type="entry name" value="Spore Coat Polysaccharide Biosynthesis Protein SpsA, Chain A"/>
    <property type="match status" value="1"/>
</dbReference>
<proteinExistence type="predicted"/>
<sequence length="311" mass="35481">MTQALVSIIIPTFNYAHVLPDAIDCLLIQTYTNWEAIIVDDGSIDNTAEVVTRYAAKDTRIKFFYKANGGLSSARNFGLNKCSGDYIQFLDADDLISPQKIQLQIEYLTMHTEVGVSYTNADYFVHGAYDVKYKDIFKGQANWILNLNCKKFELLNKLIDKNIMPVSSALIKKSVMTAENVFAEDLKSLEDWNFWLDLAFNNVQFSYLANDDAYTSIRIHKISMSQNRSKMLQYDLIVRHTIAQKLTRAAVSNDELNALKALNLKNIAALSIYNGQFRTGIIQYVNLPNFKIVGLAKELLRYIKYRYIGTL</sequence>
<dbReference type="RefSeq" id="WP_377126362.1">
    <property type="nucleotide sequence ID" value="NZ_JBHUHN010000001.1"/>
</dbReference>
<protein>
    <submittedName>
        <fullName evidence="2">Glycosyltransferase family 2 protein</fullName>
    </submittedName>
</protein>
<keyword evidence="3" id="KW-1185">Reference proteome</keyword>
<dbReference type="InterPro" id="IPR001173">
    <property type="entry name" value="Glyco_trans_2-like"/>
</dbReference>
<dbReference type="PANTHER" id="PTHR22916">
    <property type="entry name" value="GLYCOSYLTRANSFERASE"/>
    <property type="match status" value="1"/>
</dbReference>
<evidence type="ECO:0000259" key="1">
    <source>
        <dbReference type="Pfam" id="PF00535"/>
    </source>
</evidence>
<dbReference type="Proteomes" id="UP001597601">
    <property type="component" value="Unassembled WGS sequence"/>
</dbReference>
<dbReference type="InterPro" id="IPR029044">
    <property type="entry name" value="Nucleotide-diphossugar_trans"/>
</dbReference>